<gene>
    <name evidence="1" type="ORF">M8818_007400</name>
</gene>
<dbReference type="EMBL" id="JAMKPW020000043">
    <property type="protein sequence ID" value="KAK8194212.1"/>
    <property type="molecule type" value="Genomic_DNA"/>
</dbReference>
<organism evidence="1 2">
    <name type="scientific">Zalaria obscura</name>
    <dbReference type="NCBI Taxonomy" id="2024903"/>
    <lineage>
        <taxon>Eukaryota</taxon>
        <taxon>Fungi</taxon>
        <taxon>Dikarya</taxon>
        <taxon>Ascomycota</taxon>
        <taxon>Pezizomycotina</taxon>
        <taxon>Dothideomycetes</taxon>
        <taxon>Dothideomycetidae</taxon>
        <taxon>Dothideales</taxon>
        <taxon>Zalariaceae</taxon>
        <taxon>Zalaria</taxon>
    </lineage>
</organism>
<sequence>MAIMMIMPRRNFSITRSNNQVFSNAPSSQKEETEAPVQDPTALENGDASIEQSQLASTTTTTSAASIPLSGLPPDCPSLAGASDVVVVMKTGASEVMDLIPQRLLTQLRCIPHFEIVSDMEQDMGAIHIHDAVASVSEPYKSTHEDFAFWRQLQDHHSRGQDMGILKAGRGWELDKWKNIPALHMVYQMHSDKGWFVFIDADTYLGWPNLLHLLSLHNSSDPWYIGSIWSYGSTAFAQGGTGYIISNAAARMFEDVYDDAHVAKWENDTSTACCGDVMLANAMNDAGVNITAAVPLVQSEPPHRLEWSDGMWCTSAVTWHHVRPYEEESLWGFEQERAKENGGWIANFTLGYMQIPKPYTYADVFDHMVQPALTPLRHDWINLSRDRVYTGPTGDHGEEDYRWYNDTKWWDLSEDDRRLVWDGLSDVEKHSIYTVETCQKACEDDRECLQWWHRPGECHVGHVVRLGHTAVTEKMVKEKEDSNTSSGWMVDRIAEVREKFKGCTPVWDFG</sequence>
<evidence type="ECO:0000313" key="1">
    <source>
        <dbReference type="EMBL" id="KAK8194212.1"/>
    </source>
</evidence>
<proteinExistence type="predicted"/>
<keyword evidence="2" id="KW-1185">Reference proteome</keyword>
<protein>
    <submittedName>
        <fullName evidence="1">Uncharacterized protein</fullName>
    </submittedName>
</protein>
<evidence type="ECO:0000313" key="2">
    <source>
        <dbReference type="Proteomes" id="UP001320706"/>
    </source>
</evidence>
<name>A0ACC3S4Y1_9PEZI</name>
<comment type="caution">
    <text evidence="1">The sequence shown here is derived from an EMBL/GenBank/DDBJ whole genome shotgun (WGS) entry which is preliminary data.</text>
</comment>
<dbReference type="Proteomes" id="UP001320706">
    <property type="component" value="Unassembled WGS sequence"/>
</dbReference>
<accession>A0ACC3S4Y1</accession>
<reference evidence="1" key="1">
    <citation type="submission" date="2024-02" db="EMBL/GenBank/DDBJ databases">
        <title>Metagenome Assembled Genome of Zalaria obscura JY119.</title>
        <authorList>
            <person name="Vighnesh L."/>
            <person name="Jagadeeshwari U."/>
            <person name="Venkata Ramana C."/>
            <person name="Sasikala C."/>
        </authorList>
    </citation>
    <scope>NUCLEOTIDE SEQUENCE</scope>
    <source>
        <strain evidence="1">JY119</strain>
    </source>
</reference>